<sequence>MDAILVARSIPVPYLWIDVLCILQDVEEDKVKEIAYMDRIYRNSFVSIAAACDSDANQGFLHTRPPDPTKTFEVPYGIGGGLFSTISMLERWHAHYEDGIEPLMLELGLFKSSCLRHALSTTHLTHYSGDVIQASRT</sequence>
<proteinExistence type="predicted"/>
<dbReference type="EMBL" id="MCFA01000012">
    <property type="protein sequence ID" value="ORY17471.1"/>
    <property type="molecule type" value="Genomic_DNA"/>
</dbReference>
<feature type="domain" description="Heterokaryon incompatibility" evidence="1">
    <location>
        <begin position="2"/>
        <end position="71"/>
    </location>
</feature>
<name>A0A1Y2A4N9_9PLEO</name>
<dbReference type="PANTHER" id="PTHR33112:SF16">
    <property type="entry name" value="HETEROKARYON INCOMPATIBILITY DOMAIN-CONTAINING PROTEIN"/>
    <property type="match status" value="1"/>
</dbReference>
<protein>
    <recommendedName>
        <fullName evidence="1">Heterokaryon incompatibility domain-containing protein</fullName>
    </recommendedName>
</protein>
<reference evidence="2 3" key="1">
    <citation type="submission" date="2016-07" db="EMBL/GenBank/DDBJ databases">
        <title>Pervasive Adenine N6-methylation of Active Genes in Fungi.</title>
        <authorList>
            <consortium name="DOE Joint Genome Institute"/>
            <person name="Mondo S.J."/>
            <person name="Dannebaum R.O."/>
            <person name="Kuo R.C."/>
            <person name="Labutti K."/>
            <person name="Haridas S."/>
            <person name="Kuo A."/>
            <person name="Salamov A."/>
            <person name="Ahrendt S.R."/>
            <person name="Lipzen A."/>
            <person name="Sullivan W."/>
            <person name="Andreopoulos W.B."/>
            <person name="Clum A."/>
            <person name="Lindquist E."/>
            <person name="Daum C."/>
            <person name="Ramamoorthy G.K."/>
            <person name="Gryganskyi A."/>
            <person name="Culley D."/>
            <person name="Magnuson J.K."/>
            <person name="James T.Y."/>
            <person name="O'Malley M.A."/>
            <person name="Stajich J.E."/>
            <person name="Spatafora J.W."/>
            <person name="Visel A."/>
            <person name="Grigoriev I.V."/>
        </authorList>
    </citation>
    <scope>NUCLEOTIDE SEQUENCE [LARGE SCALE GENOMIC DNA]</scope>
    <source>
        <strain evidence="2 3">CBS 115471</strain>
    </source>
</reference>
<dbReference type="AlphaFoldDB" id="A0A1Y2A4N9"/>
<organism evidence="2 3">
    <name type="scientific">Clohesyomyces aquaticus</name>
    <dbReference type="NCBI Taxonomy" id="1231657"/>
    <lineage>
        <taxon>Eukaryota</taxon>
        <taxon>Fungi</taxon>
        <taxon>Dikarya</taxon>
        <taxon>Ascomycota</taxon>
        <taxon>Pezizomycotina</taxon>
        <taxon>Dothideomycetes</taxon>
        <taxon>Pleosporomycetidae</taxon>
        <taxon>Pleosporales</taxon>
        <taxon>Lindgomycetaceae</taxon>
        <taxon>Clohesyomyces</taxon>
    </lineage>
</organism>
<dbReference type="PANTHER" id="PTHR33112">
    <property type="entry name" value="DOMAIN PROTEIN, PUTATIVE-RELATED"/>
    <property type="match status" value="1"/>
</dbReference>
<gene>
    <name evidence="2" type="ORF">BCR34DRAFT_555507</name>
</gene>
<evidence type="ECO:0000313" key="2">
    <source>
        <dbReference type="EMBL" id="ORY17471.1"/>
    </source>
</evidence>
<accession>A0A1Y2A4N9</accession>
<evidence type="ECO:0000313" key="3">
    <source>
        <dbReference type="Proteomes" id="UP000193144"/>
    </source>
</evidence>
<evidence type="ECO:0000259" key="1">
    <source>
        <dbReference type="Pfam" id="PF06985"/>
    </source>
</evidence>
<dbReference type="STRING" id="1231657.A0A1Y2A4N9"/>
<dbReference type="Pfam" id="PF06985">
    <property type="entry name" value="HET"/>
    <property type="match status" value="1"/>
</dbReference>
<dbReference type="Proteomes" id="UP000193144">
    <property type="component" value="Unassembled WGS sequence"/>
</dbReference>
<dbReference type="OrthoDB" id="2958217at2759"/>
<dbReference type="InterPro" id="IPR010730">
    <property type="entry name" value="HET"/>
</dbReference>
<comment type="caution">
    <text evidence="2">The sequence shown here is derived from an EMBL/GenBank/DDBJ whole genome shotgun (WGS) entry which is preliminary data.</text>
</comment>
<keyword evidence="3" id="KW-1185">Reference proteome</keyword>